<feature type="chain" id="PRO_5004523613" description="Metalloprotease StcE beta-sandwich domain-containing protein" evidence="1">
    <location>
        <begin position="22"/>
        <end position="593"/>
    </location>
</feature>
<reference evidence="3 4" key="1">
    <citation type="submission" date="2013-06" db="EMBL/GenBank/DDBJ databases">
        <title>The Genome Sequence of Acinetobacter rudis CIP 110305.</title>
        <authorList>
            <consortium name="The Broad Institute Genome Sequencing Platform"/>
            <consortium name="The Broad Institute Genome Sequencing Center for Infectious Disease"/>
            <person name="Cerqueira G."/>
            <person name="Feldgarden M."/>
            <person name="Courvalin P."/>
            <person name="Perichon B."/>
            <person name="Grillot-Courvalin C."/>
            <person name="Clermont D."/>
            <person name="Rocha E."/>
            <person name="Yoon E.-J."/>
            <person name="Nemec A."/>
            <person name="Young S.K."/>
            <person name="Zeng Q."/>
            <person name="Gargeya S."/>
            <person name="Fitzgerald M."/>
            <person name="Abouelleil A."/>
            <person name="Alvarado L."/>
            <person name="Berlin A.M."/>
            <person name="Chapman S.B."/>
            <person name="Dewar J."/>
            <person name="Goldberg J."/>
            <person name="Griggs A."/>
            <person name="Gujja S."/>
            <person name="Hansen M."/>
            <person name="Howarth C."/>
            <person name="Imamovic A."/>
            <person name="Larimer J."/>
            <person name="McCowan C."/>
            <person name="Murphy C."/>
            <person name="Pearson M."/>
            <person name="Priest M."/>
            <person name="Roberts A."/>
            <person name="Saif S."/>
            <person name="Shea T."/>
            <person name="Sykes S."/>
            <person name="Wortman J."/>
            <person name="Nusbaum C."/>
            <person name="Birren B."/>
        </authorList>
    </citation>
    <scope>NUCLEOTIDE SEQUENCE [LARGE SCALE GENOMIC DNA]</scope>
    <source>
        <strain evidence="3 4">CIP 110305</strain>
    </source>
</reference>
<dbReference type="PATRIC" id="fig|421052.3.peg.2543"/>
<protein>
    <recommendedName>
        <fullName evidence="2">Metalloprotease StcE beta-sandwich domain-containing protein</fullName>
    </recommendedName>
</protein>
<gene>
    <name evidence="3" type="ORF">F945_02601</name>
</gene>
<accession>S3NB24</accession>
<feature type="domain" description="Metalloprotease StcE beta-sandwich" evidence="2">
    <location>
        <begin position="136"/>
        <end position="207"/>
    </location>
</feature>
<feature type="domain" description="Metalloprotease StcE beta-sandwich" evidence="2">
    <location>
        <begin position="323"/>
        <end position="391"/>
    </location>
</feature>
<dbReference type="InterPro" id="IPR048990">
    <property type="entry name" value="StcE_b-sandwich"/>
</dbReference>
<dbReference type="HOGENOM" id="CLU_459789_0_0_6"/>
<dbReference type="STRING" id="632955.GCA_000829675_01361"/>
<dbReference type="EMBL" id="ATGI01000032">
    <property type="protein sequence ID" value="EPF71569.1"/>
    <property type="molecule type" value="Genomic_DNA"/>
</dbReference>
<feature type="domain" description="Metalloprotease StcE beta-sandwich" evidence="2">
    <location>
        <begin position="228"/>
        <end position="301"/>
    </location>
</feature>
<name>S3NB24_9GAMM</name>
<evidence type="ECO:0000259" key="2">
    <source>
        <dbReference type="Pfam" id="PF20944"/>
    </source>
</evidence>
<keyword evidence="4" id="KW-1185">Reference proteome</keyword>
<evidence type="ECO:0000313" key="4">
    <source>
        <dbReference type="Proteomes" id="UP000014568"/>
    </source>
</evidence>
<sequence>MKLAYKAICIAGLVTASAVYASTTLSPNQNTQSGNIPSGYTDLKFILADGNWVKNIYLPNGAKNLDTVTIQSNALYKSYLDTSNTNLPIEALEIHRGDTFQFVYNSNLKKWEIFLATVYPINNSPIDHISFTNNKFQRVFLFDGRWAKKIVLPSNVIDGTLVQIISTATYSSEISTDNLLFPSSYRLNKGSEYWLKYNATLQKWVPEFIQPITLQVKDIGSNLNAVTAPLTEVNFADGNWVSNFTLPTTANDRDRVIIKSKASWTATINNTHTNTSATLSLKTGDQYEFMYVTDKAHWVLMSAPTKSVGANSQITPTLENMTQPILKVNISDANWKPNIKLPIKAQIGDKVILSSTAKTHSFITAENGLSATVQTGENRRFIYTSQGWNIDSYTIDMLLVNSPEVSRILGESAAKLRMIEGLNLTNLTAENSSAKFYLRQTGYLTYKIPAADLREAIAVGRSDVTVQTERKRVLADGVYYQGNEPGAGGCGWAWINLNPSAFNMIGANDIGCSVAAMRHEVGHNLGLYHDDSTQIGSGFSHPLGSTVMGGNSLNFYSSPYLYNLKYGVRLGEQGKKDGVSVINANALQISKFN</sequence>
<organism evidence="3 4">
    <name type="scientific">Acinetobacter rudis CIP 110305</name>
    <dbReference type="NCBI Taxonomy" id="421052"/>
    <lineage>
        <taxon>Bacteria</taxon>
        <taxon>Pseudomonadati</taxon>
        <taxon>Pseudomonadota</taxon>
        <taxon>Gammaproteobacteria</taxon>
        <taxon>Moraxellales</taxon>
        <taxon>Moraxellaceae</taxon>
        <taxon>Acinetobacter</taxon>
    </lineage>
</organism>
<feature type="signal peptide" evidence="1">
    <location>
        <begin position="1"/>
        <end position="21"/>
    </location>
</feature>
<dbReference type="Pfam" id="PF20944">
    <property type="entry name" value="StcE_b-sandwich"/>
    <property type="match status" value="4"/>
</dbReference>
<dbReference type="Proteomes" id="UP000014568">
    <property type="component" value="Unassembled WGS sequence"/>
</dbReference>
<dbReference type="NCBIfam" id="NF033511">
    <property type="entry name" value="metallo_CpaA"/>
    <property type="match status" value="1"/>
</dbReference>
<dbReference type="eggNOG" id="ENOG502ZCEN">
    <property type="taxonomic scope" value="Bacteria"/>
</dbReference>
<proteinExistence type="predicted"/>
<keyword evidence="1" id="KW-0732">Signal</keyword>
<feature type="domain" description="Metalloprotease StcE beta-sandwich" evidence="2">
    <location>
        <begin position="44"/>
        <end position="112"/>
    </location>
</feature>
<evidence type="ECO:0000256" key="1">
    <source>
        <dbReference type="SAM" id="SignalP"/>
    </source>
</evidence>
<dbReference type="RefSeq" id="WP_016656998.1">
    <property type="nucleotide sequence ID" value="NZ_KE340353.1"/>
</dbReference>
<comment type="caution">
    <text evidence="3">The sequence shown here is derived from an EMBL/GenBank/DDBJ whole genome shotgun (WGS) entry which is preliminary data.</text>
</comment>
<dbReference type="AlphaFoldDB" id="S3NB24"/>
<evidence type="ECO:0000313" key="3">
    <source>
        <dbReference type="EMBL" id="EPF71569.1"/>
    </source>
</evidence>
<dbReference type="SUPFAM" id="SSF55486">
    <property type="entry name" value="Metalloproteases ('zincins'), catalytic domain"/>
    <property type="match status" value="1"/>
</dbReference>
<dbReference type="Gene3D" id="2.60.120.1230">
    <property type="match status" value="4"/>
</dbReference>
<dbReference type="OrthoDB" id="7067851at2"/>